<sequence length="467" mass="49169">MVAMGVKRGHRRLIQREIATSKGVPRSQPLVLNSLETKSSAMFYRPESSQAGDIESAEQGNGNSSTSTSGYGSMPSSASNRLSVSTGSGSCGSSVPTDMSGSNGTSASSGSGSMSSSSSSGGTSRKQSTVTNASNATSGSGNSSASNMSSDATSLTTPNTDGANNLKSKLVPPAPVANALNIARSAGDVGLSSTEDDDTASSATTANTSNGNSNRNSGGSGSNGDGISVHQPKRKYRRHPKRDKNAPVKPPSAYIMFSNHARAQMKEHNMSFADMAKSVGDQWKNLSQEEKQKYERTAMQAKDEYLVELEQYRKTPEYHKYQEYLKDFKHKQEAANRLISRARRRAHKNVGSPSSGSLADSSSNGGNGNGSNGSSSASSGGTDSLRPQSDDASTNTGESSTTSADGRLDQRDELLSNDARAAMQQQVFLVKPPPKQDKARPPVVCDSSVWFECCSSIRSMFVNTALM</sequence>
<dbReference type="OMA" id="YIMFSNH"/>
<reference evidence="6 7" key="1">
    <citation type="submission" date="2016-07" db="EMBL/GenBank/DDBJ databases">
        <title>Pervasive Adenine N6-methylation of Active Genes in Fungi.</title>
        <authorList>
            <consortium name="DOE Joint Genome Institute"/>
            <person name="Mondo S.J."/>
            <person name="Dannebaum R.O."/>
            <person name="Kuo R.C."/>
            <person name="Labutti K."/>
            <person name="Haridas S."/>
            <person name="Kuo A."/>
            <person name="Salamov A."/>
            <person name="Ahrendt S.R."/>
            <person name="Lipzen A."/>
            <person name="Sullivan W."/>
            <person name="Andreopoulos W.B."/>
            <person name="Clum A."/>
            <person name="Lindquist E."/>
            <person name="Daum C."/>
            <person name="Ramamoorthy G.K."/>
            <person name="Gryganskyi A."/>
            <person name="Culley D."/>
            <person name="Magnuson J.K."/>
            <person name="James T.Y."/>
            <person name="O'Malley M.A."/>
            <person name="Stajich J.E."/>
            <person name="Spatafora J.W."/>
            <person name="Visel A."/>
            <person name="Grigoriev I.V."/>
        </authorList>
    </citation>
    <scope>NUCLEOTIDE SEQUENCE [LARGE SCALE GENOMIC DNA]</scope>
    <source>
        <strain evidence="6 7">NRRL 2496</strain>
    </source>
</reference>
<keyword evidence="7" id="KW-1185">Reference proteome</keyword>
<feature type="compositionally biased region" description="Polar residues" evidence="4">
    <location>
        <begin position="386"/>
        <end position="404"/>
    </location>
</feature>
<keyword evidence="1 3" id="KW-0238">DNA-binding</keyword>
<comment type="caution">
    <text evidence="6">The sequence shown here is derived from an EMBL/GenBank/DDBJ whole genome shotgun (WGS) entry which is preliminary data.</text>
</comment>
<feature type="compositionally biased region" description="Basic residues" evidence="4">
    <location>
        <begin position="231"/>
        <end position="242"/>
    </location>
</feature>
<dbReference type="OrthoDB" id="1919336at2759"/>
<name>A0A1X2HNH8_SYNRA</name>
<evidence type="ECO:0000256" key="1">
    <source>
        <dbReference type="ARBA" id="ARBA00023125"/>
    </source>
</evidence>
<keyword evidence="2 3" id="KW-0539">Nucleus</keyword>
<feature type="compositionally biased region" description="Low complexity" evidence="4">
    <location>
        <begin position="131"/>
        <end position="154"/>
    </location>
</feature>
<dbReference type="Proteomes" id="UP000242180">
    <property type="component" value="Unassembled WGS sequence"/>
</dbReference>
<dbReference type="AlphaFoldDB" id="A0A1X2HNH8"/>
<feature type="compositionally biased region" description="Low complexity" evidence="4">
    <location>
        <begin position="351"/>
        <end position="364"/>
    </location>
</feature>
<dbReference type="Pfam" id="PF00505">
    <property type="entry name" value="HMG_box"/>
    <property type="match status" value="1"/>
</dbReference>
<proteinExistence type="predicted"/>
<dbReference type="PANTHER" id="PTHR46040:SF3">
    <property type="entry name" value="HIGH MOBILITY GROUP PROTEIN 2"/>
    <property type="match status" value="1"/>
</dbReference>
<evidence type="ECO:0000256" key="2">
    <source>
        <dbReference type="ARBA" id="ARBA00023242"/>
    </source>
</evidence>
<evidence type="ECO:0000256" key="4">
    <source>
        <dbReference type="SAM" id="MobiDB-lite"/>
    </source>
</evidence>
<evidence type="ECO:0000259" key="5">
    <source>
        <dbReference type="PROSITE" id="PS50118"/>
    </source>
</evidence>
<dbReference type="SUPFAM" id="SSF47095">
    <property type="entry name" value="HMG-box"/>
    <property type="match status" value="1"/>
</dbReference>
<protein>
    <recommendedName>
        <fullName evidence="5">HMG box domain-containing protein</fullName>
    </recommendedName>
</protein>
<dbReference type="Gene3D" id="1.10.30.10">
    <property type="entry name" value="High mobility group box domain"/>
    <property type="match status" value="1"/>
</dbReference>
<evidence type="ECO:0000256" key="3">
    <source>
        <dbReference type="PROSITE-ProRule" id="PRU00267"/>
    </source>
</evidence>
<feature type="compositionally biased region" description="Low complexity" evidence="4">
    <location>
        <begin position="60"/>
        <end position="124"/>
    </location>
</feature>
<dbReference type="PROSITE" id="PS50118">
    <property type="entry name" value="HMG_BOX_2"/>
    <property type="match status" value="1"/>
</dbReference>
<dbReference type="InterPro" id="IPR051965">
    <property type="entry name" value="ChromReg_NeuronalGeneExpr"/>
</dbReference>
<dbReference type="InterPro" id="IPR036910">
    <property type="entry name" value="HMG_box_dom_sf"/>
</dbReference>
<evidence type="ECO:0000313" key="6">
    <source>
        <dbReference type="EMBL" id="ORZ00944.1"/>
    </source>
</evidence>
<gene>
    <name evidence="6" type="ORF">BCR43DRAFT_486084</name>
</gene>
<feature type="DNA-binding region" description="HMG box" evidence="3">
    <location>
        <begin position="247"/>
        <end position="313"/>
    </location>
</feature>
<dbReference type="EMBL" id="MCGN01000002">
    <property type="protein sequence ID" value="ORZ00944.1"/>
    <property type="molecule type" value="Genomic_DNA"/>
</dbReference>
<dbReference type="InParanoid" id="A0A1X2HNH8"/>
<dbReference type="GO" id="GO:0005634">
    <property type="term" value="C:nucleus"/>
    <property type="evidence" value="ECO:0007669"/>
    <property type="project" value="UniProtKB-UniRule"/>
</dbReference>
<feature type="compositionally biased region" description="Low complexity" evidence="4">
    <location>
        <begin position="372"/>
        <end position="385"/>
    </location>
</feature>
<accession>A0A1X2HNH8</accession>
<dbReference type="STRING" id="13706.A0A1X2HNH8"/>
<feature type="region of interest" description="Disordered" evidence="4">
    <location>
        <begin position="188"/>
        <end position="252"/>
    </location>
</feature>
<dbReference type="InterPro" id="IPR009071">
    <property type="entry name" value="HMG_box_dom"/>
</dbReference>
<feature type="compositionally biased region" description="Polar residues" evidence="4">
    <location>
        <begin position="155"/>
        <end position="167"/>
    </location>
</feature>
<dbReference type="GO" id="GO:0010468">
    <property type="term" value="P:regulation of gene expression"/>
    <property type="evidence" value="ECO:0007669"/>
    <property type="project" value="TreeGrafter"/>
</dbReference>
<feature type="compositionally biased region" description="Low complexity" evidence="4">
    <location>
        <begin position="200"/>
        <end position="217"/>
    </location>
</feature>
<feature type="region of interest" description="Disordered" evidence="4">
    <location>
        <begin position="42"/>
        <end position="171"/>
    </location>
</feature>
<dbReference type="SMART" id="SM00398">
    <property type="entry name" value="HMG"/>
    <property type="match status" value="1"/>
</dbReference>
<organism evidence="6 7">
    <name type="scientific">Syncephalastrum racemosum</name>
    <name type="common">Filamentous fungus</name>
    <dbReference type="NCBI Taxonomy" id="13706"/>
    <lineage>
        <taxon>Eukaryota</taxon>
        <taxon>Fungi</taxon>
        <taxon>Fungi incertae sedis</taxon>
        <taxon>Mucoromycota</taxon>
        <taxon>Mucoromycotina</taxon>
        <taxon>Mucoromycetes</taxon>
        <taxon>Mucorales</taxon>
        <taxon>Syncephalastraceae</taxon>
        <taxon>Syncephalastrum</taxon>
    </lineage>
</organism>
<dbReference type="GO" id="GO:0003677">
    <property type="term" value="F:DNA binding"/>
    <property type="evidence" value="ECO:0007669"/>
    <property type="project" value="UniProtKB-UniRule"/>
</dbReference>
<dbReference type="PANTHER" id="PTHR46040">
    <property type="entry name" value="HIGH MOBILITY GROUP PROTEIN 2"/>
    <property type="match status" value="1"/>
</dbReference>
<evidence type="ECO:0000313" key="7">
    <source>
        <dbReference type="Proteomes" id="UP000242180"/>
    </source>
</evidence>
<feature type="domain" description="HMG box" evidence="5">
    <location>
        <begin position="247"/>
        <end position="313"/>
    </location>
</feature>
<feature type="region of interest" description="Disordered" evidence="4">
    <location>
        <begin position="343"/>
        <end position="409"/>
    </location>
</feature>